<dbReference type="RefSeq" id="WP_024268229.1">
    <property type="nucleotide sequence ID" value="NC_023035.1"/>
</dbReference>
<dbReference type="AlphaFoldDB" id="V5WHK2"/>
<organism evidence="1 2">
    <name type="scientific">Salinispira pacifica</name>
    <dbReference type="NCBI Taxonomy" id="1307761"/>
    <lineage>
        <taxon>Bacteria</taxon>
        <taxon>Pseudomonadati</taxon>
        <taxon>Spirochaetota</taxon>
        <taxon>Spirochaetia</taxon>
        <taxon>Spirochaetales</taxon>
        <taxon>Spirochaetaceae</taxon>
        <taxon>Salinispira</taxon>
    </lineage>
</organism>
<name>V5WHK2_9SPIO</name>
<dbReference type="EMBL" id="CP006939">
    <property type="protein sequence ID" value="AHC15312.1"/>
    <property type="molecule type" value="Genomic_DNA"/>
</dbReference>
<dbReference type="KEGG" id="slr:L21SP2_1941"/>
<gene>
    <name evidence="1" type="ORF">L21SP2_1941</name>
</gene>
<keyword evidence="2" id="KW-1185">Reference proteome</keyword>
<reference evidence="1 2" key="1">
    <citation type="journal article" date="2015" name="Stand. Genomic Sci.">
        <title>Complete genome sequence and description of Salinispira pacifica gen. nov., sp. nov., a novel spirochaete isolated form a hypersaline microbial mat.</title>
        <authorList>
            <person name="Ben Hania W."/>
            <person name="Joseph M."/>
            <person name="Schumann P."/>
            <person name="Bunk B."/>
            <person name="Fiebig A."/>
            <person name="Sproer C."/>
            <person name="Klenk H.P."/>
            <person name="Fardeau M.L."/>
            <person name="Spring S."/>
        </authorList>
    </citation>
    <scope>NUCLEOTIDE SEQUENCE [LARGE SCALE GENOMIC DNA]</scope>
    <source>
        <strain evidence="1 2">L21-RPul-D2</strain>
    </source>
</reference>
<proteinExistence type="predicted"/>
<protein>
    <submittedName>
        <fullName evidence="1">Uncharacterized protein</fullName>
    </submittedName>
</protein>
<dbReference type="Proteomes" id="UP000018680">
    <property type="component" value="Chromosome"/>
</dbReference>
<dbReference type="HOGENOM" id="CLU_2958083_0_0_12"/>
<accession>V5WHK2</accession>
<evidence type="ECO:0000313" key="2">
    <source>
        <dbReference type="Proteomes" id="UP000018680"/>
    </source>
</evidence>
<sequence length="59" mass="6910">MVEYEALWKAKVAEENIDNYGFSVQAAWEDHYEDITSERGQLIIFDNIAQNQTIENETK</sequence>
<evidence type="ECO:0000313" key="1">
    <source>
        <dbReference type="EMBL" id="AHC15312.1"/>
    </source>
</evidence>